<evidence type="ECO:0000259" key="7">
    <source>
        <dbReference type="PROSITE" id="PS51698"/>
    </source>
</evidence>
<sequence length="1059" mass="121748">MAYYLTYQIKDIEGQYVMPINQGDNVQDIATRVQYEFGIIQKLSAKIYGSYLQSSNVLSQCVRCQDVVTFEVKDKDGKNSKPDFYRKTVIVPRYKSQNTFFVFTTLNFQSMTKGDKIKVSESDKDKELQEKIKKMLIQKYKSEFNTKTMNLVLFLPGGIPLLPGVAIGEFINSFPDFMPHLYAIIVSKKEIMKILDKKYDTVCSIKGDLKLLLSPDFESETDGLCEIASVLGYIQQNAQNVKRMIYSIAKFCPFAPLICGLFSLSNLSQVTGREIIQITAPLSTLFIEIGNYLNDQSNLFSSTVKFLTYFMNINISDRVPCTEFIRPFYNIGYEKYFYKNYKQNGIESIIAFDPDFRDQDWITFELPKFKEEDFEIAMNLTKTLSIVPPMSLRETHCVSLFRGKNGPWLFLAASISKEEADKDKFDYINPEVGEIQTGAYQDVAVDTIGIPYSAQTKDAFNDEIKKSIDPAKVKQLVIICVDKSSSMTINYDQGLNRFQASQKFFIKFTQACYRYHTTSLYGSIMFNNQTEIRNQLNPLPKNFEQQMIIQNEKPSGGTALFKAMKTAGDLLAKENEGNKYPNAVLRIIVISDGKDIYANAPSMAQISNELLEKKIRIDAIIVSQEIAKELVLTSRESGGVAMLAQHFNDGIDLFNKEEFFNVDLRNFGAMRQPNFTEANFRGLPDIRPQDLDGKIRVKPNQYTDIKRMVTSPLYAISEFDKKLKENPDEAEGDLNFHQNQKRIIRELQKVIGEPDDDVKVYPLKDRIDVWRVLIKGFEGSLYGNKWFYMIIEFPPEYPQHYPLFRFVKPPFHPNITDQGRVCIDTLDQTYRSNQSIKELIGQVRYLLFEPNFGSPVDTKREGMNIDDPRFKQLVTEWNNKNGENGPENFISQWKIQPDGKLFVENASRTPVPDQYLCPITRKIMKEPVLASSGVYYEKRALEKYLRSHPENATCRGKTDENGKPIPLQTSKNLNLPVDNKMKTIISTWIKENDYHDDDDEGDEQLNILEFTKRKGKSCSLSIHRYFDPDSKVDNPNPNNDDDFTTFRPSSRPRPELSPK</sequence>
<protein>
    <recommendedName>
        <fullName evidence="10">Ubiquitin-conjugating enzyme family protein</fullName>
    </recommendedName>
</protein>
<dbReference type="InterPro" id="IPR000608">
    <property type="entry name" value="UBC"/>
</dbReference>
<evidence type="ECO:0000313" key="9">
    <source>
        <dbReference type="Proteomes" id="UP001470230"/>
    </source>
</evidence>
<evidence type="ECO:0000256" key="2">
    <source>
        <dbReference type="ARBA" id="ARBA00022786"/>
    </source>
</evidence>
<dbReference type="InterPro" id="IPR002035">
    <property type="entry name" value="VWF_A"/>
</dbReference>
<feature type="region of interest" description="Disordered" evidence="4">
    <location>
        <begin position="1026"/>
        <end position="1059"/>
    </location>
</feature>
<dbReference type="Gene3D" id="3.10.110.10">
    <property type="entry name" value="Ubiquitin Conjugating Enzyme"/>
    <property type="match status" value="1"/>
</dbReference>
<dbReference type="PROSITE" id="PS50127">
    <property type="entry name" value="UBC_2"/>
    <property type="match status" value="1"/>
</dbReference>
<comment type="caution">
    <text evidence="8">The sequence shown here is derived from an EMBL/GenBank/DDBJ whole genome shotgun (WGS) entry which is preliminary data.</text>
</comment>
<dbReference type="SMART" id="SM00504">
    <property type="entry name" value="Ubox"/>
    <property type="match status" value="1"/>
</dbReference>
<dbReference type="Pfam" id="PF04564">
    <property type="entry name" value="U-box"/>
    <property type="match status" value="1"/>
</dbReference>
<feature type="domain" description="VWFA" evidence="6">
    <location>
        <begin position="476"/>
        <end position="673"/>
    </location>
</feature>
<evidence type="ECO:0000259" key="6">
    <source>
        <dbReference type="PROSITE" id="PS50234"/>
    </source>
</evidence>
<dbReference type="Gene3D" id="3.30.40.10">
    <property type="entry name" value="Zinc/RING finger domain, C3HC4 (zinc finger)"/>
    <property type="match status" value="1"/>
</dbReference>
<feature type="domain" description="UBC core" evidence="5">
    <location>
        <begin position="738"/>
        <end position="883"/>
    </location>
</feature>
<dbReference type="InterPro" id="IPR050113">
    <property type="entry name" value="Ub_conjugating_enzyme"/>
</dbReference>
<dbReference type="InterPro" id="IPR013083">
    <property type="entry name" value="Znf_RING/FYVE/PHD"/>
</dbReference>
<dbReference type="SMART" id="SM00212">
    <property type="entry name" value="UBCc"/>
    <property type="match status" value="1"/>
</dbReference>
<dbReference type="Proteomes" id="UP001470230">
    <property type="component" value="Unassembled WGS sequence"/>
</dbReference>
<keyword evidence="2" id="KW-0833">Ubl conjugation pathway</keyword>
<evidence type="ECO:0008006" key="10">
    <source>
        <dbReference type="Google" id="ProtNLM"/>
    </source>
</evidence>
<dbReference type="InterPro" id="IPR016135">
    <property type="entry name" value="UBQ-conjugating_enzyme/RWD"/>
</dbReference>
<reference evidence="8 9" key="1">
    <citation type="submission" date="2024-04" db="EMBL/GenBank/DDBJ databases">
        <title>Tritrichomonas musculus Genome.</title>
        <authorList>
            <person name="Alves-Ferreira E."/>
            <person name="Grigg M."/>
            <person name="Lorenzi H."/>
            <person name="Galac M."/>
        </authorList>
    </citation>
    <scope>NUCLEOTIDE SEQUENCE [LARGE SCALE GENOMIC DNA]</scope>
    <source>
        <strain evidence="8 9">EAF2021</strain>
    </source>
</reference>
<dbReference type="CDD" id="cd00195">
    <property type="entry name" value="UBCc_UEV"/>
    <property type="match status" value="1"/>
</dbReference>
<dbReference type="InterPro" id="IPR003613">
    <property type="entry name" value="Ubox_domain"/>
</dbReference>
<dbReference type="SUPFAM" id="SSF53300">
    <property type="entry name" value="vWA-like"/>
    <property type="match status" value="1"/>
</dbReference>
<gene>
    <name evidence="8" type="ORF">M9Y10_044874</name>
</gene>
<evidence type="ECO:0000256" key="4">
    <source>
        <dbReference type="SAM" id="MobiDB-lite"/>
    </source>
</evidence>
<dbReference type="Gene3D" id="3.40.50.410">
    <property type="entry name" value="von Willebrand factor, type A domain"/>
    <property type="match status" value="1"/>
</dbReference>
<name>A0ABR2JTV2_9EUKA</name>
<keyword evidence="1" id="KW-0808">Transferase</keyword>
<evidence type="ECO:0000313" key="8">
    <source>
        <dbReference type="EMBL" id="KAK8882233.1"/>
    </source>
</evidence>
<dbReference type="CDD" id="cd00198">
    <property type="entry name" value="vWFA"/>
    <property type="match status" value="1"/>
</dbReference>
<keyword evidence="9" id="KW-1185">Reference proteome</keyword>
<dbReference type="PROSITE" id="PS00183">
    <property type="entry name" value="UBC_1"/>
    <property type="match status" value="1"/>
</dbReference>
<dbReference type="SMART" id="SM00327">
    <property type="entry name" value="VWA"/>
    <property type="match status" value="1"/>
</dbReference>
<dbReference type="SUPFAM" id="SSF57850">
    <property type="entry name" value="RING/U-box"/>
    <property type="match status" value="1"/>
</dbReference>
<dbReference type="EMBL" id="JAPFFF010000009">
    <property type="protein sequence ID" value="KAK8882233.1"/>
    <property type="molecule type" value="Genomic_DNA"/>
</dbReference>
<organism evidence="8 9">
    <name type="scientific">Tritrichomonas musculus</name>
    <dbReference type="NCBI Taxonomy" id="1915356"/>
    <lineage>
        <taxon>Eukaryota</taxon>
        <taxon>Metamonada</taxon>
        <taxon>Parabasalia</taxon>
        <taxon>Tritrichomonadida</taxon>
        <taxon>Tritrichomonadidae</taxon>
        <taxon>Tritrichomonas</taxon>
    </lineage>
</organism>
<dbReference type="Pfam" id="PF00179">
    <property type="entry name" value="UQ_con"/>
    <property type="match status" value="1"/>
</dbReference>
<evidence type="ECO:0000256" key="3">
    <source>
        <dbReference type="PROSITE-ProRule" id="PRU10133"/>
    </source>
</evidence>
<dbReference type="InterPro" id="IPR036465">
    <property type="entry name" value="vWFA_dom_sf"/>
</dbReference>
<dbReference type="PANTHER" id="PTHR24067">
    <property type="entry name" value="UBIQUITIN-CONJUGATING ENZYME E2"/>
    <property type="match status" value="1"/>
</dbReference>
<proteinExistence type="predicted"/>
<dbReference type="InterPro" id="IPR023313">
    <property type="entry name" value="UBQ-conjugating_AS"/>
</dbReference>
<feature type="domain" description="U-box" evidence="7">
    <location>
        <begin position="910"/>
        <end position="995"/>
    </location>
</feature>
<dbReference type="PROSITE" id="PS51698">
    <property type="entry name" value="U_BOX"/>
    <property type="match status" value="1"/>
</dbReference>
<dbReference type="PROSITE" id="PS50234">
    <property type="entry name" value="VWFA"/>
    <property type="match status" value="1"/>
</dbReference>
<dbReference type="Pfam" id="PF13519">
    <property type="entry name" value="VWA_2"/>
    <property type="match status" value="1"/>
</dbReference>
<evidence type="ECO:0000259" key="5">
    <source>
        <dbReference type="PROSITE" id="PS50127"/>
    </source>
</evidence>
<evidence type="ECO:0000256" key="1">
    <source>
        <dbReference type="ARBA" id="ARBA00022679"/>
    </source>
</evidence>
<accession>A0ABR2JTV2</accession>
<feature type="active site" description="Glycyl thioester intermediate" evidence="3">
    <location>
        <position position="822"/>
    </location>
</feature>
<dbReference type="SUPFAM" id="SSF54495">
    <property type="entry name" value="UBC-like"/>
    <property type="match status" value="1"/>
</dbReference>